<protein>
    <submittedName>
        <fullName evidence="1">Uncharacterized protein</fullName>
    </submittedName>
</protein>
<name>A0A5B2Z894_9GAMM</name>
<sequence>MGPWQLQEAKGFVGQPELGYALIYRHHQHPEVLASLYVYPAGRVDPDQALEQQIGEIRRSLEYLVEQGNYDQVRFGKVRRFDLPLADDDPVRQVVLEAQRKADLIREELGAAGGDTPARARFRMPDSIPGRRMDARVVLKGVPYESRGYVLYRSLYYYKGRFSAPRAAISPRQLDRLAEEAMALAVSWITVDSTGSCADSTINVNPEGDLKAQLVAGVLGQEIRQEAERCREKLDESVPEGYRLLSLEFLPHHWK</sequence>
<organism evidence="1 2">
    <name type="scientific">Arenimonas fontis</name>
    <dbReference type="NCBI Taxonomy" id="2608255"/>
    <lineage>
        <taxon>Bacteria</taxon>
        <taxon>Pseudomonadati</taxon>
        <taxon>Pseudomonadota</taxon>
        <taxon>Gammaproteobacteria</taxon>
        <taxon>Lysobacterales</taxon>
        <taxon>Lysobacteraceae</taxon>
        <taxon>Arenimonas</taxon>
    </lineage>
</organism>
<proteinExistence type="predicted"/>
<keyword evidence="2" id="KW-1185">Reference proteome</keyword>
<dbReference type="Proteomes" id="UP000322165">
    <property type="component" value="Unassembled WGS sequence"/>
</dbReference>
<evidence type="ECO:0000313" key="1">
    <source>
        <dbReference type="EMBL" id="KAA2284107.1"/>
    </source>
</evidence>
<dbReference type="RefSeq" id="WP_149861248.1">
    <property type="nucleotide sequence ID" value="NZ_VUOD01000010.1"/>
</dbReference>
<evidence type="ECO:0000313" key="2">
    <source>
        <dbReference type="Proteomes" id="UP000322165"/>
    </source>
</evidence>
<reference evidence="1 2" key="2">
    <citation type="submission" date="2019-09" db="EMBL/GenBank/DDBJ databases">
        <authorList>
            <person name="Mazur A."/>
        </authorList>
    </citation>
    <scope>NUCLEOTIDE SEQUENCE [LARGE SCALE GENOMIC DNA]</scope>
    <source>
        <strain evidence="1 2">3729k</strain>
    </source>
</reference>
<dbReference type="EMBL" id="VUOD01000010">
    <property type="protein sequence ID" value="KAA2284107.1"/>
    <property type="molecule type" value="Genomic_DNA"/>
</dbReference>
<comment type="caution">
    <text evidence="1">The sequence shown here is derived from an EMBL/GenBank/DDBJ whole genome shotgun (WGS) entry which is preliminary data.</text>
</comment>
<accession>A0A5B2Z894</accession>
<reference evidence="1 2" key="1">
    <citation type="submission" date="2019-09" db="EMBL/GenBank/DDBJ databases">
        <title>Arenimonas chukotkensis sp. nov., a bacterium isolated from Chukotka hot spring, Arctic region, Russia.</title>
        <authorList>
            <person name="Zayulina K.S."/>
            <person name="Prokofeva M.I."/>
            <person name="Elcheninov A.G."/>
            <person name="Novikov A."/>
            <person name="Kochetkova T.V."/>
            <person name="Kublanov I.V."/>
        </authorList>
    </citation>
    <scope>NUCLEOTIDE SEQUENCE [LARGE SCALE GENOMIC DNA]</scope>
    <source>
        <strain evidence="1 2">3729k</strain>
    </source>
</reference>
<gene>
    <name evidence="1" type="ORF">F0415_10865</name>
</gene>
<dbReference type="AlphaFoldDB" id="A0A5B2Z894"/>